<dbReference type="GO" id="GO:0010181">
    <property type="term" value="F:FMN binding"/>
    <property type="evidence" value="ECO:0007669"/>
    <property type="project" value="InterPro"/>
</dbReference>
<evidence type="ECO:0000259" key="2">
    <source>
        <dbReference type="SMART" id="SM00903"/>
    </source>
</evidence>
<dbReference type="PANTHER" id="PTHR30466:SF1">
    <property type="entry name" value="FMN REDUCTASE (NADH) RUTF"/>
    <property type="match status" value="1"/>
</dbReference>
<dbReference type="InterPro" id="IPR050268">
    <property type="entry name" value="NADH-dep_flavin_reductase"/>
</dbReference>
<sequence length="168" mass="17755">MDVGSVRFSELFGSFPTPIAIVTATDGAGEPYGFTSNAVCSVSAATSTLLVSVGKGSRTLPAIMSSQAFAVNFLSSSGRDASQVFASKATDKFAHVEWRPSAVAGGAPLLTEIALGIAECRVENAIEVSDHWLFIGRVEGAETFPREPLLYRRGDYGVWSPLNEFSTA</sequence>
<dbReference type="Pfam" id="PF01613">
    <property type="entry name" value="Flavin_Reduct"/>
    <property type="match status" value="1"/>
</dbReference>
<keyword evidence="1" id="KW-0560">Oxidoreductase</keyword>
<keyword evidence="4" id="KW-1185">Reference proteome</keyword>
<protein>
    <recommendedName>
        <fullName evidence="2">Flavin reductase like domain-containing protein</fullName>
    </recommendedName>
</protein>
<dbReference type="GO" id="GO:0042602">
    <property type="term" value="F:riboflavin reductase (NADPH) activity"/>
    <property type="evidence" value="ECO:0007669"/>
    <property type="project" value="TreeGrafter"/>
</dbReference>
<dbReference type="AlphaFoldDB" id="A0A1S2QEB8"/>
<dbReference type="InterPro" id="IPR012349">
    <property type="entry name" value="Split_barrel_FMN-bd"/>
</dbReference>
<dbReference type="SMART" id="SM00903">
    <property type="entry name" value="Flavin_Reduct"/>
    <property type="match status" value="1"/>
</dbReference>
<dbReference type="SUPFAM" id="SSF50475">
    <property type="entry name" value="FMN-binding split barrel"/>
    <property type="match status" value="1"/>
</dbReference>
<evidence type="ECO:0000256" key="1">
    <source>
        <dbReference type="ARBA" id="ARBA00023002"/>
    </source>
</evidence>
<dbReference type="Proteomes" id="UP000179642">
    <property type="component" value="Unassembled WGS sequence"/>
</dbReference>
<dbReference type="EMBL" id="MLYO01000027">
    <property type="protein sequence ID" value="OIK04502.1"/>
    <property type="molecule type" value="Genomic_DNA"/>
</dbReference>
<dbReference type="RefSeq" id="WP_071381752.1">
    <property type="nucleotide sequence ID" value="NZ_MLYO01000027.1"/>
</dbReference>
<accession>A0A1S2QEB8</accession>
<evidence type="ECO:0000313" key="3">
    <source>
        <dbReference type="EMBL" id="OIK04502.1"/>
    </source>
</evidence>
<reference evidence="3 4" key="1">
    <citation type="submission" date="2016-10" db="EMBL/GenBank/DDBJ databases">
        <title>Genome sequence of Streptomyces sp. MUSC 1.</title>
        <authorList>
            <person name="Lee L.-H."/>
            <person name="Ser H.-L."/>
            <person name="Law J.W.-F."/>
        </authorList>
    </citation>
    <scope>NUCLEOTIDE SEQUENCE [LARGE SCALE GENOMIC DNA]</scope>
    <source>
        <strain evidence="3 4">MUSC 1</strain>
    </source>
</reference>
<evidence type="ECO:0000313" key="4">
    <source>
        <dbReference type="Proteomes" id="UP000179642"/>
    </source>
</evidence>
<proteinExistence type="predicted"/>
<gene>
    <name evidence="3" type="ORF">BIV23_17250</name>
</gene>
<name>A0A1S2QEB8_9ACTN</name>
<dbReference type="InterPro" id="IPR002563">
    <property type="entry name" value="Flavin_Rdtase-like_dom"/>
</dbReference>
<feature type="domain" description="Flavin reductase like" evidence="2">
    <location>
        <begin position="12"/>
        <end position="158"/>
    </location>
</feature>
<dbReference type="PANTHER" id="PTHR30466">
    <property type="entry name" value="FLAVIN REDUCTASE"/>
    <property type="match status" value="1"/>
</dbReference>
<comment type="caution">
    <text evidence="3">The sequence shown here is derived from an EMBL/GenBank/DDBJ whole genome shotgun (WGS) entry which is preliminary data.</text>
</comment>
<dbReference type="Gene3D" id="2.30.110.10">
    <property type="entry name" value="Electron Transport, Fmn-binding Protein, Chain A"/>
    <property type="match status" value="1"/>
</dbReference>
<organism evidence="3 4">
    <name type="scientific">Streptomyces monashensis</name>
    <dbReference type="NCBI Taxonomy" id="1678012"/>
    <lineage>
        <taxon>Bacteria</taxon>
        <taxon>Bacillati</taxon>
        <taxon>Actinomycetota</taxon>
        <taxon>Actinomycetes</taxon>
        <taxon>Kitasatosporales</taxon>
        <taxon>Streptomycetaceae</taxon>
        <taxon>Streptomyces</taxon>
    </lineage>
</organism>